<evidence type="ECO:0008006" key="2">
    <source>
        <dbReference type="Google" id="ProtNLM"/>
    </source>
</evidence>
<gene>
    <name evidence="1" type="ORF">GALL_509800</name>
</gene>
<proteinExistence type="predicted"/>
<evidence type="ECO:0000313" key="1">
    <source>
        <dbReference type="EMBL" id="OIQ67443.1"/>
    </source>
</evidence>
<dbReference type="InterPro" id="IPR021388">
    <property type="entry name" value="DUF3024"/>
</dbReference>
<name>A0A1J5PQ79_9ZZZZ</name>
<dbReference type="AlphaFoldDB" id="A0A1J5PQ79"/>
<protein>
    <recommendedName>
        <fullName evidence="2">DUF3024 domain-containing protein</fullName>
    </recommendedName>
</protein>
<dbReference type="Pfam" id="PF11225">
    <property type="entry name" value="DUF3024"/>
    <property type="match status" value="1"/>
</dbReference>
<reference evidence="1" key="1">
    <citation type="submission" date="2016-10" db="EMBL/GenBank/DDBJ databases">
        <title>Sequence of Gallionella enrichment culture.</title>
        <authorList>
            <person name="Poehlein A."/>
            <person name="Muehling M."/>
            <person name="Daniel R."/>
        </authorList>
    </citation>
    <scope>NUCLEOTIDE SEQUENCE</scope>
</reference>
<dbReference type="EMBL" id="MLJW01005922">
    <property type="protein sequence ID" value="OIQ67443.1"/>
    <property type="molecule type" value="Genomic_DNA"/>
</dbReference>
<accession>A0A1J5PQ79</accession>
<organism evidence="1">
    <name type="scientific">mine drainage metagenome</name>
    <dbReference type="NCBI Taxonomy" id="410659"/>
    <lineage>
        <taxon>unclassified sequences</taxon>
        <taxon>metagenomes</taxon>
        <taxon>ecological metagenomes</taxon>
    </lineage>
</organism>
<sequence length="120" mass="13759">MMAAMPAVGRHADDAGGAVLDFAQARIRRALAQRSRYRYVQPRLEAEGQGWKIVSPNCSRNIDKQGGDIDIAWLTPDGEGGWLLFARDHARRSWNLRARSRRLAELLTRLVVDRDREFWQ</sequence>
<comment type="caution">
    <text evidence="1">The sequence shown here is derived from an EMBL/GenBank/DDBJ whole genome shotgun (WGS) entry which is preliminary data.</text>
</comment>